<dbReference type="Proteomes" id="UP001305414">
    <property type="component" value="Unassembled WGS sequence"/>
</dbReference>
<keyword evidence="2" id="KW-1133">Transmembrane helix</keyword>
<accession>A0AAN7UWE5</accession>
<name>A0AAN7UWE5_9PEZI</name>
<keyword evidence="4" id="KW-1185">Reference proteome</keyword>
<reference evidence="3 4" key="1">
    <citation type="submission" date="2023-10" db="EMBL/GenBank/DDBJ databases">
        <title>Draft genome sequence of Xylaria bambusicola isolate GMP-LS, the root and basal stem rot pathogen of sugarcane in Indonesia.</title>
        <authorList>
            <person name="Selvaraj P."/>
            <person name="Muralishankar V."/>
            <person name="Muruganantham S."/>
            <person name="Sp S."/>
            <person name="Haryani S."/>
            <person name="Lau K.J.X."/>
            <person name="Naqvi N.I."/>
        </authorList>
    </citation>
    <scope>NUCLEOTIDE SEQUENCE [LARGE SCALE GENOMIC DNA]</scope>
    <source>
        <strain evidence="3">GMP-LS</strain>
    </source>
</reference>
<comment type="caution">
    <text evidence="3">The sequence shown here is derived from an EMBL/GenBank/DDBJ whole genome shotgun (WGS) entry which is preliminary data.</text>
</comment>
<protein>
    <submittedName>
        <fullName evidence="3">Uncharacterized protein</fullName>
    </submittedName>
</protein>
<evidence type="ECO:0000313" key="4">
    <source>
        <dbReference type="Proteomes" id="UP001305414"/>
    </source>
</evidence>
<gene>
    <name evidence="3" type="ORF">RRF57_009900</name>
</gene>
<keyword evidence="2" id="KW-0812">Transmembrane</keyword>
<feature type="region of interest" description="Disordered" evidence="1">
    <location>
        <begin position="52"/>
        <end position="76"/>
    </location>
</feature>
<sequence>MSSANFGTDFAIALGVAAGATIAALILFCTLAHFGPRLCGLSRKDRWFASDVENQRNPGADSPFIRSGESIEPKYT</sequence>
<dbReference type="AlphaFoldDB" id="A0AAN7UWE5"/>
<evidence type="ECO:0000256" key="1">
    <source>
        <dbReference type="SAM" id="MobiDB-lite"/>
    </source>
</evidence>
<organism evidence="3 4">
    <name type="scientific">Xylaria bambusicola</name>
    <dbReference type="NCBI Taxonomy" id="326684"/>
    <lineage>
        <taxon>Eukaryota</taxon>
        <taxon>Fungi</taxon>
        <taxon>Dikarya</taxon>
        <taxon>Ascomycota</taxon>
        <taxon>Pezizomycotina</taxon>
        <taxon>Sordariomycetes</taxon>
        <taxon>Xylariomycetidae</taxon>
        <taxon>Xylariales</taxon>
        <taxon>Xylariaceae</taxon>
        <taxon>Xylaria</taxon>
    </lineage>
</organism>
<proteinExistence type="predicted"/>
<keyword evidence="2" id="KW-0472">Membrane</keyword>
<feature type="transmembrane region" description="Helical" evidence="2">
    <location>
        <begin position="12"/>
        <end position="34"/>
    </location>
</feature>
<dbReference type="EMBL" id="JAWHQM010000039">
    <property type="protein sequence ID" value="KAK5634186.1"/>
    <property type="molecule type" value="Genomic_DNA"/>
</dbReference>
<evidence type="ECO:0000256" key="2">
    <source>
        <dbReference type="SAM" id="Phobius"/>
    </source>
</evidence>
<evidence type="ECO:0000313" key="3">
    <source>
        <dbReference type="EMBL" id="KAK5634186.1"/>
    </source>
</evidence>